<evidence type="ECO:0000256" key="2">
    <source>
        <dbReference type="ARBA" id="ARBA00022448"/>
    </source>
</evidence>
<keyword evidence="5 7" id="KW-1133">Transmembrane helix</keyword>
<dbReference type="PANTHER" id="PTHR43386">
    <property type="entry name" value="OLIGOPEPTIDE TRANSPORT SYSTEM PERMEASE PROTEIN APPC"/>
    <property type="match status" value="1"/>
</dbReference>
<keyword evidence="3" id="KW-1003">Cell membrane</keyword>
<dbReference type="Pfam" id="PF12911">
    <property type="entry name" value="OppC_N"/>
    <property type="match status" value="1"/>
</dbReference>
<evidence type="ECO:0000256" key="6">
    <source>
        <dbReference type="ARBA" id="ARBA00023136"/>
    </source>
</evidence>
<feature type="domain" description="ABC transmembrane type-1" evidence="9">
    <location>
        <begin position="106"/>
        <end position="295"/>
    </location>
</feature>
<evidence type="ECO:0000313" key="10">
    <source>
        <dbReference type="EMBL" id="WRP17192.1"/>
    </source>
</evidence>
<evidence type="ECO:0000256" key="4">
    <source>
        <dbReference type="ARBA" id="ARBA00022692"/>
    </source>
</evidence>
<dbReference type="InterPro" id="IPR050366">
    <property type="entry name" value="BP-dependent_transpt_permease"/>
</dbReference>
<dbReference type="Proteomes" id="UP001332192">
    <property type="component" value="Chromosome"/>
</dbReference>
<dbReference type="PROSITE" id="PS50928">
    <property type="entry name" value="ABC_TM1"/>
    <property type="match status" value="1"/>
</dbReference>
<evidence type="ECO:0000313" key="11">
    <source>
        <dbReference type="Proteomes" id="UP001332192"/>
    </source>
</evidence>
<protein>
    <submittedName>
        <fullName evidence="10">ABC transporter permease</fullName>
    </submittedName>
</protein>
<feature type="transmembrane region" description="Helical" evidence="7">
    <location>
        <begin position="47"/>
        <end position="66"/>
    </location>
</feature>
<accession>A0ABZ1BWN8</accession>
<keyword evidence="4 7" id="KW-0812">Transmembrane</keyword>
<keyword evidence="6 7" id="KW-0472">Membrane</keyword>
<evidence type="ECO:0000256" key="1">
    <source>
        <dbReference type="ARBA" id="ARBA00004651"/>
    </source>
</evidence>
<gene>
    <name evidence="10" type="ORF">U7230_14080</name>
</gene>
<name>A0ABZ1BWN8_9FIRM</name>
<dbReference type="InterPro" id="IPR035906">
    <property type="entry name" value="MetI-like_sf"/>
</dbReference>
<feature type="transmembrane region" description="Helical" evidence="7">
    <location>
        <begin position="227"/>
        <end position="253"/>
    </location>
</feature>
<feature type="compositionally biased region" description="Polar residues" evidence="8">
    <location>
        <begin position="1"/>
        <end position="13"/>
    </location>
</feature>
<feature type="region of interest" description="Disordered" evidence="8">
    <location>
        <begin position="1"/>
        <end position="36"/>
    </location>
</feature>
<dbReference type="InterPro" id="IPR000515">
    <property type="entry name" value="MetI-like"/>
</dbReference>
<evidence type="ECO:0000256" key="8">
    <source>
        <dbReference type="SAM" id="MobiDB-lite"/>
    </source>
</evidence>
<dbReference type="SUPFAM" id="SSF161098">
    <property type="entry name" value="MetI-like"/>
    <property type="match status" value="1"/>
</dbReference>
<dbReference type="CDD" id="cd06261">
    <property type="entry name" value="TM_PBP2"/>
    <property type="match status" value="1"/>
</dbReference>
<dbReference type="EMBL" id="CP141615">
    <property type="protein sequence ID" value="WRP17192.1"/>
    <property type="molecule type" value="Genomic_DNA"/>
</dbReference>
<keyword evidence="2 7" id="KW-0813">Transport</keyword>
<dbReference type="PANTHER" id="PTHR43386:SF25">
    <property type="entry name" value="PEPTIDE ABC TRANSPORTER PERMEASE PROTEIN"/>
    <property type="match status" value="1"/>
</dbReference>
<dbReference type="Pfam" id="PF00528">
    <property type="entry name" value="BPD_transp_1"/>
    <property type="match status" value="1"/>
</dbReference>
<proteinExistence type="inferred from homology"/>
<comment type="similarity">
    <text evidence="7">Belongs to the binding-protein-dependent transport system permease family.</text>
</comment>
<evidence type="ECO:0000256" key="3">
    <source>
        <dbReference type="ARBA" id="ARBA00022475"/>
    </source>
</evidence>
<keyword evidence="11" id="KW-1185">Reference proteome</keyword>
<dbReference type="Gene3D" id="1.10.3720.10">
    <property type="entry name" value="MetI-like"/>
    <property type="match status" value="1"/>
</dbReference>
<reference evidence="10 11" key="1">
    <citation type="journal article" date="2024" name="Front. Microbiol.">
        <title>Novel thermophilic genera Geochorda gen. nov. and Carboxydochorda gen. nov. from the deep terrestrial subsurface reveal the ecophysiological diversity in the class Limnochordia.</title>
        <authorList>
            <person name="Karnachuk O.V."/>
            <person name="Lukina A.P."/>
            <person name="Avakyan M.R."/>
            <person name="Kadnikov V.V."/>
            <person name="Begmatov S."/>
            <person name="Beletsky A.V."/>
            <person name="Vlasova K.G."/>
            <person name="Novikov A.A."/>
            <person name="Shcherbakova V.A."/>
            <person name="Mardanov A.V."/>
            <person name="Ravin N.V."/>
        </authorList>
    </citation>
    <scope>NUCLEOTIDE SEQUENCE [LARGE SCALE GENOMIC DNA]</scope>
    <source>
        <strain evidence="10 11">L945</strain>
    </source>
</reference>
<evidence type="ECO:0000256" key="7">
    <source>
        <dbReference type="RuleBase" id="RU363032"/>
    </source>
</evidence>
<feature type="transmembrane region" description="Helical" evidence="7">
    <location>
        <begin position="110"/>
        <end position="134"/>
    </location>
</feature>
<feature type="transmembrane region" description="Helical" evidence="7">
    <location>
        <begin position="273"/>
        <end position="295"/>
    </location>
</feature>
<comment type="subcellular location">
    <subcellularLocation>
        <location evidence="1 7">Cell membrane</location>
        <topology evidence="1 7">Multi-pass membrane protein</topology>
    </subcellularLocation>
</comment>
<dbReference type="InterPro" id="IPR025966">
    <property type="entry name" value="OppC_N"/>
</dbReference>
<organism evidence="10 11">
    <name type="scientific">Carboxydichorda subterranea</name>
    <dbReference type="NCBI Taxonomy" id="3109565"/>
    <lineage>
        <taxon>Bacteria</taxon>
        <taxon>Bacillati</taxon>
        <taxon>Bacillota</taxon>
        <taxon>Limnochordia</taxon>
        <taxon>Limnochordales</taxon>
        <taxon>Geochordaceae</taxon>
        <taxon>Carboxydichorda</taxon>
    </lineage>
</organism>
<evidence type="ECO:0000259" key="9">
    <source>
        <dbReference type="PROSITE" id="PS50928"/>
    </source>
</evidence>
<sequence>MRSSIPGSATSSGARRRGVRSPAARAPGSPDRPSAAFTGVLRQPGPLLGALVLAAVAGMAVLAPVLTPYSPTRNDLVHSLEPPSGAHPMGTDLLGRDVLTRILYGARLSISLGLTVQAVSVALGTALGLLAGYYGRWVDDVVTAVTTVVQAFPGLLFAIAVMAVLGPSVTNVLVALALVGWPTVSRLVRGETLAIKEQLYVEGARAAGAPDVHILLRHVLPNCAGPIIVVATLGLGGTILAEATLSFLGLGVQPPAPSWGSMLADARDRIWDAPWLMLYPGLAIFVTILALNLLGDGLRDVLDPRLRE</sequence>
<evidence type="ECO:0000256" key="5">
    <source>
        <dbReference type="ARBA" id="ARBA00022989"/>
    </source>
</evidence>